<comment type="caution">
    <text evidence="5">The sequence shown here is derived from an EMBL/GenBank/DDBJ whole genome shotgun (WGS) entry which is preliminary data.</text>
</comment>
<evidence type="ECO:0000256" key="4">
    <source>
        <dbReference type="ARBA" id="ARBA00013078"/>
    </source>
</evidence>
<dbReference type="InterPro" id="IPR023214">
    <property type="entry name" value="HAD_sf"/>
</dbReference>
<evidence type="ECO:0000256" key="2">
    <source>
        <dbReference type="ARBA" id="ARBA00004818"/>
    </source>
</evidence>
<dbReference type="PANTHER" id="PTHR43434">
    <property type="entry name" value="PHOSPHOGLYCOLATE PHOSPHATASE"/>
    <property type="match status" value="1"/>
</dbReference>
<comment type="catalytic activity">
    <reaction evidence="1">
        <text>2-phosphoglycolate + H2O = glycolate + phosphate</text>
        <dbReference type="Rhea" id="RHEA:14369"/>
        <dbReference type="ChEBI" id="CHEBI:15377"/>
        <dbReference type="ChEBI" id="CHEBI:29805"/>
        <dbReference type="ChEBI" id="CHEBI:43474"/>
        <dbReference type="ChEBI" id="CHEBI:58033"/>
        <dbReference type="EC" id="3.1.3.18"/>
    </reaction>
</comment>
<dbReference type="GO" id="GO:0005829">
    <property type="term" value="C:cytosol"/>
    <property type="evidence" value="ECO:0007669"/>
    <property type="project" value="TreeGrafter"/>
</dbReference>
<dbReference type="Pfam" id="PF00702">
    <property type="entry name" value="Hydrolase"/>
    <property type="match status" value="1"/>
</dbReference>
<dbReference type="EC" id="3.1.3.18" evidence="4"/>
<evidence type="ECO:0000313" key="5">
    <source>
        <dbReference type="EMBL" id="HEN41185.1"/>
    </source>
</evidence>
<accession>A0A831XEF0</accession>
<name>A0A831XEF0_GEOME</name>
<dbReference type="PANTHER" id="PTHR43434:SF1">
    <property type="entry name" value="PHOSPHOGLYCOLATE PHOSPHATASE"/>
    <property type="match status" value="1"/>
</dbReference>
<comment type="similarity">
    <text evidence="3">Belongs to the HAD-like hydrolase superfamily. CbbY/CbbZ/Gph/YieH family.</text>
</comment>
<dbReference type="SUPFAM" id="SSF56784">
    <property type="entry name" value="HAD-like"/>
    <property type="match status" value="1"/>
</dbReference>
<evidence type="ECO:0000256" key="1">
    <source>
        <dbReference type="ARBA" id="ARBA00000830"/>
    </source>
</evidence>
<sequence length="219" mass="24673">MIDSTQNGEGGAVSGIRALVFDLDGTLYVSDEVGRRIDASATGHVAAVRGISAGEAKVLIRETREKIAARTGRTASLSHACLELGIDLRELHRHFEAEIVPEPYLQRDERVVELLRRLGERFELHIYTNNNRTLASRIMGALGIAGFFRRVFTIEDSWRPKPDREVLADIFREIGREPSQCLFVGDRYDIDLRLPLELGCRVFHTRTVDELLTMETILA</sequence>
<dbReference type="SFLD" id="SFLDG01129">
    <property type="entry name" value="C1.5:_HAD__Beta-PGM__Phosphata"/>
    <property type="match status" value="1"/>
</dbReference>
<dbReference type="AlphaFoldDB" id="A0A831XEF0"/>
<proteinExistence type="inferred from homology"/>
<organism evidence="5">
    <name type="scientific">Geobacter metallireducens</name>
    <dbReference type="NCBI Taxonomy" id="28232"/>
    <lineage>
        <taxon>Bacteria</taxon>
        <taxon>Pseudomonadati</taxon>
        <taxon>Thermodesulfobacteriota</taxon>
        <taxon>Desulfuromonadia</taxon>
        <taxon>Geobacterales</taxon>
        <taxon>Geobacteraceae</taxon>
        <taxon>Geobacter</taxon>
    </lineage>
</organism>
<dbReference type="EMBL" id="DSOV01000007">
    <property type="protein sequence ID" value="HEN41185.1"/>
    <property type="molecule type" value="Genomic_DNA"/>
</dbReference>
<dbReference type="InterPro" id="IPR050155">
    <property type="entry name" value="HAD-like_hydrolase_sf"/>
</dbReference>
<reference evidence="5" key="1">
    <citation type="journal article" date="2020" name="mSystems">
        <title>Genome- and Community-Level Interaction Insights into Carbon Utilization and Element Cycling Functions of Hydrothermarchaeota in Hydrothermal Sediment.</title>
        <authorList>
            <person name="Zhou Z."/>
            <person name="Liu Y."/>
            <person name="Xu W."/>
            <person name="Pan J."/>
            <person name="Luo Z.H."/>
            <person name="Li M."/>
        </authorList>
    </citation>
    <scope>NUCLEOTIDE SEQUENCE [LARGE SCALE GENOMIC DNA]</scope>
    <source>
        <strain evidence="5">SpSt-349</strain>
    </source>
</reference>
<keyword evidence="5" id="KW-0378">Hydrolase</keyword>
<evidence type="ECO:0000256" key="3">
    <source>
        <dbReference type="ARBA" id="ARBA00006171"/>
    </source>
</evidence>
<gene>
    <name evidence="5" type="ORF">ENQ87_02230</name>
</gene>
<dbReference type="SFLD" id="SFLDS00003">
    <property type="entry name" value="Haloacid_Dehalogenase"/>
    <property type="match status" value="1"/>
</dbReference>
<comment type="pathway">
    <text evidence="2">Organic acid metabolism; glycolate biosynthesis; glycolate from 2-phosphoglycolate: step 1/1.</text>
</comment>
<dbReference type="GO" id="GO:0006281">
    <property type="term" value="P:DNA repair"/>
    <property type="evidence" value="ECO:0007669"/>
    <property type="project" value="TreeGrafter"/>
</dbReference>
<dbReference type="InterPro" id="IPR036412">
    <property type="entry name" value="HAD-like_sf"/>
</dbReference>
<dbReference type="Gene3D" id="3.40.50.1000">
    <property type="entry name" value="HAD superfamily/HAD-like"/>
    <property type="match status" value="1"/>
</dbReference>
<dbReference type="GO" id="GO:0008967">
    <property type="term" value="F:phosphoglycolate phosphatase activity"/>
    <property type="evidence" value="ECO:0007669"/>
    <property type="project" value="UniProtKB-EC"/>
</dbReference>
<protein>
    <recommendedName>
        <fullName evidence="4">phosphoglycolate phosphatase</fullName>
        <ecNumber evidence="4">3.1.3.18</ecNumber>
    </recommendedName>
</protein>